<protein>
    <recommendedName>
        <fullName evidence="3">Ulp1 protease family, C-terminal catalytic domain-containing protein</fullName>
    </recommendedName>
</protein>
<dbReference type="PANTHER" id="PTHR34835:SF90">
    <property type="entry name" value="AMINOTRANSFERASE-LIKE PLANT MOBILE DOMAIN-CONTAINING PROTEIN"/>
    <property type="match status" value="1"/>
</dbReference>
<dbReference type="EMBL" id="BKCJ010007164">
    <property type="protein sequence ID" value="GEU75852.1"/>
    <property type="molecule type" value="Genomic_DNA"/>
</dbReference>
<evidence type="ECO:0000256" key="1">
    <source>
        <dbReference type="SAM" id="MobiDB-lite"/>
    </source>
</evidence>
<evidence type="ECO:0008006" key="3">
    <source>
        <dbReference type="Google" id="ProtNLM"/>
    </source>
</evidence>
<sequence>MEERYEKSVKGIGRVSLMKSKVTGKSDSPRRSWTPLSERVSNKPGDIVVNAQHVSQYNPVTGQVVREIDKVQQPKVKPAVEDTPKEKPATMKEKLVVVKEKPAGVTSKVSKGKDDVVKAPVVADEVPVVADKVLVVKATVADKALVVKATVADNVVVDKEPVKEKSGGSVGKAPVKDKGNLLVDVVPDDIVLNKAMGKASVKDKFKAPVKDKVEDNVKALVKDNNNVKASVKDKPKQKVIPTVQELSEVLVLRSSNQKVKPEVKSKVDDRVSETDDVDSSFDEESDEESVPKKGKKKLTKKVKKEESDEESVPKKGKKKEKKLTPEEDAHEEYLSSFLTFDQIRSKLGRFIMSNFNPKTYMLSLDSGDKIEVTHSKIHEILGVHVGGYSLFHLDEREADHEFVRLVAAQEIDFLFKVNFLTLFTNTMGKCAGLKGQICLDVVRRLREDSVIFDIDWCGYIYDCIQGSKLPEGTNHYLGPLTFLILLYLYSTKFDRFPIVRTRPAIKNWSLYLMKKRQDLELKDHVLGVLDLYGEWTEVEVQDGKGFIGSLKTSEKKNYSSTFGEIHDFFKKSKEKLSLICAERVMLKEYIRKASLEYPGDVKFLALHEKYINLFKDPISFNDDRNGDIGGDDNDGDDDANDGDGNGDNGGDDDGNRDNDGDDYANEGDGNRDEEDANEGDKDPNGRNLSFGFTKISLDDFGNDSGPTEKESVDPTEQGTVIDGNLVEECEIMSTPENYTQCENVFEAHCGKFIVFGIRLNLETLAPAAESKSRHFFLTGCIKKLMFDGILDSDDAKLESFSNQVKAQFHGNDGGLTLEGINLSYQNNSDDYT</sequence>
<feature type="region of interest" description="Disordered" evidence="1">
    <location>
        <begin position="16"/>
        <end position="39"/>
    </location>
</feature>
<gene>
    <name evidence="2" type="ORF">Tci_047830</name>
</gene>
<feature type="compositionally biased region" description="Basic and acidic residues" evidence="1">
    <location>
        <begin position="259"/>
        <end position="273"/>
    </location>
</feature>
<comment type="caution">
    <text evidence="2">The sequence shown here is derived from an EMBL/GenBank/DDBJ whole genome shotgun (WGS) entry which is preliminary data.</text>
</comment>
<feature type="region of interest" description="Disordered" evidence="1">
    <location>
        <begin position="624"/>
        <end position="688"/>
    </location>
</feature>
<feature type="compositionally biased region" description="Acidic residues" evidence="1">
    <location>
        <begin position="659"/>
        <end position="677"/>
    </location>
</feature>
<dbReference type="AlphaFoldDB" id="A0A6L2MT18"/>
<accession>A0A6L2MT18</accession>
<feature type="compositionally biased region" description="Acidic residues" evidence="1">
    <location>
        <begin position="629"/>
        <end position="641"/>
    </location>
</feature>
<feature type="compositionally biased region" description="Acidic residues" evidence="1">
    <location>
        <begin position="274"/>
        <end position="288"/>
    </location>
</feature>
<evidence type="ECO:0000313" key="2">
    <source>
        <dbReference type="EMBL" id="GEU75852.1"/>
    </source>
</evidence>
<name>A0A6L2MT18_TANCI</name>
<organism evidence="2">
    <name type="scientific">Tanacetum cinerariifolium</name>
    <name type="common">Dalmatian daisy</name>
    <name type="synonym">Chrysanthemum cinerariifolium</name>
    <dbReference type="NCBI Taxonomy" id="118510"/>
    <lineage>
        <taxon>Eukaryota</taxon>
        <taxon>Viridiplantae</taxon>
        <taxon>Streptophyta</taxon>
        <taxon>Embryophyta</taxon>
        <taxon>Tracheophyta</taxon>
        <taxon>Spermatophyta</taxon>
        <taxon>Magnoliopsida</taxon>
        <taxon>eudicotyledons</taxon>
        <taxon>Gunneridae</taxon>
        <taxon>Pentapetalae</taxon>
        <taxon>asterids</taxon>
        <taxon>campanulids</taxon>
        <taxon>Asterales</taxon>
        <taxon>Asteraceae</taxon>
        <taxon>Asteroideae</taxon>
        <taxon>Anthemideae</taxon>
        <taxon>Anthemidinae</taxon>
        <taxon>Tanacetum</taxon>
    </lineage>
</organism>
<dbReference type="PANTHER" id="PTHR34835">
    <property type="entry name" value="OS07G0283600 PROTEIN-RELATED"/>
    <property type="match status" value="1"/>
</dbReference>
<proteinExistence type="predicted"/>
<feature type="region of interest" description="Disordered" evidence="1">
    <location>
        <begin position="257"/>
        <end position="326"/>
    </location>
</feature>
<reference evidence="2" key="1">
    <citation type="journal article" date="2019" name="Sci. Rep.">
        <title>Draft genome of Tanacetum cinerariifolium, the natural source of mosquito coil.</title>
        <authorList>
            <person name="Yamashiro T."/>
            <person name="Shiraishi A."/>
            <person name="Satake H."/>
            <person name="Nakayama K."/>
        </authorList>
    </citation>
    <scope>NUCLEOTIDE SEQUENCE</scope>
</reference>
<feature type="region of interest" description="Disordered" evidence="1">
    <location>
        <begin position="72"/>
        <end position="93"/>
    </location>
</feature>
<feature type="compositionally biased region" description="Basic residues" evidence="1">
    <location>
        <begin position="292"/>
        <end position="302"/>
    </location>
</feature>